<reference evidence="2" key="1">
    <citation type="journal article" date="2021" name="Mol. Ecol. Resour.">
        <title>Apolygus lucorum genome provides insights into omnivorousness and mesophyll feeding.</title>
        <authorList>
            <person name="Liu Y."/>
            <person name="Liu H."/>
            <person name="Wang H."/>
            <person name="Huang T."/>
            <person name="Liu B."/>
            <person name="Yang B."/>
            <person name="Yin L."/>
            <person name="Li B."/>
            <person name="Zhang Y."/>
            <person name="Zhang S."/>
            <person name="Jiang F."/>
            <person name="Zhang X."/>
            <person name="Ren Y."/>
            <person name="Wang B."/>
            <person name="Wang S."/>
            <person name="Lu Y."/>
            <person name="Wu K."/>
            <person name="Fan W."/>
            <person name="Wang G."/>
        </authorList>
    </citation>
    <scope>NUCLEOTIDE SEQUENCE</scope>
    <source>
        <strain evidence="2">12Hb</strain>
    </source>
</reference>
<dbReference type="PANTHER" id="PTHR24345:SF93">
    <property type="entry name" value="SERINE_THREONINE-PROTEIN KINASE PLK1"/>
    <property type="match status" value="1"/>
</dbReference>
<dbReference type="GO" id="GO:0005524">
    <property type="term" value="F:ATP binding"/>
    <property type="evidence" value="ECO:0007669"/>
    <property type="project" value="InterPro"/>
</dbReference>
<evidence type="ECO:0000313" key="3">
    <source>
        <dbReference type="Proteomes" id="UP000466442"/>
    </source>
</evidence>
<gene>
    <name evidence="2" type="ORF">GE061_014104</name>
</gene>
<dbReference type="SMART" id="SM00220">
    <property type="entry name" value="S_TKc"/>
    <property type="match status" value="1"/>
</dbReference>
<dbReference type="InterPro" id="IPR011009">
    <property type="entry name" value="Kinase-like_dom_sf"/>
</dbReference>
<sequence length="164" mass="19551">MQKQRISYIRRRFFGKGGFAKCYELEKVGSGVIYAGKIVSKTLLMKENQKEKMAQEIHIHRSLEHRNIVKFYTYFEDTHNVYVLLELCRRRSMMELHKRRKALTEPEVRYFMKQLLEGVSYLHDLKIIHRDLKLGNLFLNDHLEVKIGDFGLAAKIEYSGQRKK</sequence>
<dbReference type="EMBL" id="WIXP02000005">
    <property type="protein sequence ID" value="KAF6210991.1"/>
    <property type="molecule type" value="Genomic_DNA"/>
</dbReference>
<dbReference type="SUPFAM" id="SSF56112">
    <property type="entry name" value="Protein kinase-like (PK-like)"/>
    <property type="match status" value="1"/>
</dbReference>
<evidence type="ECO:0000313" key="2">
    <source>
        <dbReference type="EMBL" id="KAF6210991.1"/>
    </source>
</evidence>
<dbReference type="GO" id="GO:0005634">
    <property type="term" value="C:nucleus"/>
    <property type="evidence" value="ECO:0007669"/>
    <property type="project" value="TreeGrafter"/>
</dbReference>
<dbReference type="PANTHER" id="PTHR24345">
    <property type="entry name" value="SERINE/THREONINE-PROTEIN KINASE PLK"/>
    <property type="match status" value="1"/>
</dbReference>
<dbReference type="InterPro" id="IPR008271">
    <property type="entry name" value="Ser/Thr_kinase_AS"/>
</dbReference>
<organism evidence="2 3">
    <name type="scientific">Apolygus lucorum</name>
    <name type="common">Small green plant bug</name>
    <name type="synonym">Lygocoris lucorum</name>
    <dbReference type="NCBI Taxonomy" id="248454"/>
    <lineage>
        <taxon>Eukaryota</taxon>
        <taxon>Metazoa</taxon>
        <taxon>Ecdysozoa</taxon>
        <taxon>Arthropoda</taxon>
        <taxon>Hexapoda</taxon>
        <taxon>Insecta</taxon>
        <taxon>Pterygota</taxon>
        <taxon>Neoptera</taxon>
        <taxon>Paraneoptera</taxon>
        <taxon>Hemiptera</taxon>
        <taxon>Heteroptera</taxon>
        <taxon>Panheteroptera</taxon>
        <taxon>Cimicomorpha</taxon>
        <taxon>Miridae</taxon>
        <taxon>Mirini</taxon>
        <taxon>Apolygus</taxon>
    </lineage>
</organism>
<dbReference type="GO" id="GO:0005737">
    <property type="term" value="C:cytoplasm"/>
    <property type="evidence" value="ECO:0007669"/>
    <property type="project" value="TreeGrafter"/>
</dbReference>
<dbReference type="GO" id="GO:0005813">
    <property type="term" value="C:centrosome"/>
    <property type="evidence" value="ECO:0007669"/>
    <property type="project" value="TreeGrafter"/>
</dbReference>
<proteinExistence type="predicted"/>
<name>A0A8S9XRS3_APOLU</name>
<dbReference type="FunFam" id="3.30.200.20:FF:000284">
    <property type="entry name" value="Serine/threonine-protein kinase PLK"/>
    <property type="match status" value="1"/>
</dbReference>
<dbReference type="Proteomes" id="UP000466442">
    <property type="component" value="Linkage Group LG5"/>
</dbReference>
<dbReference type="Gene3D" id="1.10.510.10">
    <property type="entry name" value="Transferase(Phosphotransferase) domain 1"/>
    <property type="match status" value="1"/>
</dbReference>
<dbReference type="GO" id="GO:0004674">
    <property type="term" value="F:protein serine/threonine kinase activity"/>
    <property type="evidence" value="ECO:0007669"/>
    <property type="project" value="TreeGrafter"/>
</dbReference>
<dbReference type="AlphaFoldDB" id="A0A8S9XRS3"/>
<keyword evidence="3" id="KW-1185">Reference proteome</keyword>
<dbReference type="OrthoDB" id="10004143at2759"/>
<dbReference type="Pfam" id="PF00069">
    <property type="entry name" value="Pkinase"/>
    <property type="match status" value="1"/>
</dbReference>
<evidence type="ECO:0000259" key="1">
    <source>
        <dbReference type="PROSITE" id="PS50011"/>
    </source>
</evidence>
<protein>
    <recommendedName>
        <fullName evidence="1">Protein kinase domain-containing protein</fullName>
    </recommendedName>
</protein>
<dbReference type="InterPro" id="IPR000719">
    <property type="entry name" value="Prot_kinase_dom"/>
</dbReference>
<dbReference type="GO" id="GO:0007052">
    <property type="term" value="P:mitotic spindle organization"/>
    <property type="evidence" value="ECO:0007669"/>
    <property type="project" value="TreeGrafter"/>
</dbReference>
<dbReference type="GO" id="GO:0000922">
    <property type="term" value="C:spindle pole"/>
    <property type="evidence" value="ECO:0007669"/>
    <property type="project" value="TreeGrafter"/>
</dbReference>
<dbReference type="PROSITE" id="PS00108">
    <property type="entry name" value="PROTEIN_KINASE_ST"/>
    <property type="match status" value="1"/>
</dbReference>
<dbReference type="PROSITE" id="PS50011">
    <property type="entry name" value="PROTEIN_KINASE_DOM"/>
    <property type="match status" value="1"/>
</dbReference>
<dbReference type="GO" id="GO:0000776">
    <property type="term" value="C:kinetochore"/>
    <property type="evidence" value="ECO:0007669"/>
    <property type="project" value="TreeGrafter"/>
</dbReference>
<comment type="caution">
    <text evidence="2">The sequence shown here is derived from an EMBL/GenBank/DDBJ whole genome shotgun (WGS) entry which is preliminary data.</text>
</comment>
<feature type="domain" description="Protein kinase" evidence="1">
    <location>
        <begin position="8"/>
        <end position="164"/>
    </location>
</feature>
<dbReference type="Gene3D" id="3.30.200.20">
    <property type="entry name" value="Phosphorylase Kinase, domain 1"/>
    <property type="match status" value="1"/>
</dbReference>
<accession>A0A8S9XRS3</accession>